<evidence type="ECO:0000256" key="3">
    <source>
        <dbReference type="ARBA" id="ARBA00022989"/>
    </source>
</evidence>
<feature type="transmembrane region" description="Helical" evidence="5">
    <location>
        <begin position="273"/>
        <end position="299"/>
    </location>
</feature>
<feature type="transmembrane region" description="Helical" evidence="5">
    <location>
        <begin position="368"/>
        <end position="389"/>
    </location>
</feature>
<feature type="transmembrane region" description="Helical" evidence="5">
    <location>
        <begin position="179"/>
        <end position="201"/>
    </location>
</feature>
<feature type="transmembrane region" description="Helical" evidence="5">
    <location>
        <begin position="21"/>
        <end position="39"/>
    </location>
</feature>
<keyword evidence="4 5" id="KW-0472">Membrane</keyword>
<organism evidence="6 7">
    <name type="scientific">Adineta steineri</name>
    <dbReference type="NCBI Taxonomy" id="433720"/>
    <lineage>
        <taxon>Eukaryota</taxon>
        <taxon>Metazoa</taxon>
        <taxon>Spiralia</taxon>
        <taxon>Gnathifera</taxon>
        <taxon>Rotifera</taxon>
        <taxon>Eurotatoria</taxon>
        <taxon>Bdelloidea</taxon>
        <taxon>Adinetida</taxon>
        <taxon>Adinetidae</taxon>
        <taxon>Adineta</taxon>
    </lineage>
</organism>
<evidence type="ECO:0000256" key="2">
    <source>
        <dbReference type="ARBA" id="ARBA00022692"/>
    </source>
</evidence>
<dbReference type="OrthoDB" id="419734at2759"/>
<name>A0A814QD27_9BILA</name>
<dbReference type="PANTHER" id="PTHR23507">
    <property type="entry name" value="ZGC:174356"/>
    <property type="match status" value="1"/>
</dbReference>
<dbReference type="GO" id="GO:0016020">
    <property type="term" value="C:membrane"/>
    <property type="evidence" value="ECO:0007669"/>
    <property type="project" value="UniProtKB-SubCell"/>
</dbReference>
<evidence type="ECO:0000256" key="1">
    <source>
        <dbReference type="ARBA" id="ARBA00004141"/>
    </source>
</evidence>
<evidence type="ECO:0000313" key="6">
    <source>
        <dbReference type="EMBL" id="CAF1118253.1"/>
    </source>
</evidence>
<dbReference type="EMBL" id="CAJNOM010000136">
    <property type="protein sequence ID" value="CAF1118253.1"/>
    <property type="molecule type" value="Genomic_DNA"/>
</dbReference>
<feature type="transmembrane region" description="Helical" evidence="5">
    <location>
        <begin position="84"/>
        <end position="103"/>
    </location>
</feature>
<sequence length="451" mass="52183">MIRLNENKQFPSKSNISYLKSISIEPVVFLYMLAIYINIPTDEALLYRQVCYKLYNISLCNSINKNQTNISEIIIQKYASIYVMYYNVVYTIPSIFISIIYGTWSNKYSHKIPMILVNIGCILSTIVNLFISIFKSNLSIEIFFLSNLIFSLFGSTSTMFSIIYSYLTYITTIENRRESIAIIESCLMFGSTIGSILSGILLDLTNFQLNFLFIIFIHFINIIYILIYVKEVLPMKENIFLWKNFTKTLFIWNDIKDSFKILFRKRKFHQRKYLLLTLAALLCSILTSIGESSIVYLYLKKYPLSFSQSLYGIFRGLKSFALSIGLLLILPILRYLFNINDMTCTILGTLSKCAIDFLYAISYSKTTIFMIPLFGMLSSYVVVGIRSYISKICNSNEEGKIFSIISSFESIDALIGSILFNILYSYTINIYPNFIFFLACFLHFLTLPIFM</sequence>
<dbReference type="Pfam" id="PF07690">
    <property type="entry name" value="MFS_1"/>
    <property type="match status" value="1"/>
</dbReference>
<feature type="transmembrane region" description="Helical" evidence="5">
    <location>
        <begin position="430"/>
        <end position="450"/>
    </location>
</feature>
<keyword evidence="2 5" id="KW-0812">Transmembrane</keyword>
<dbReference type="PANTHER" id="PTHR23507:SF1">
    <property type="entry name" value="FI18259P1-RELATED"/>
    <property type="match status" value="1"/>
</dbReference>
<accession>A0A814QD27</accession>
<feature type="transmembrane region" description="Helical" evidence="5">
    <location>
        <begin position="319"/>
        <end position="337"/>
    </location>
</feature>
<feature type="transmembrane region" description="Helical" evidence="5">
    <location>
        <begin position="207"/>
        <end position="229"/>
    </location>
</feature>
<reference evidence="6" key="1">
    <citation type="submission" date="2021-02" db="EMBL/GenBank/DDBJ databases">
        <authorList>
            <person name="Nowell W R."/>
        </authorList>
    </citation>
    <scope>NUCLEOTIDE SEQUENCE</scope>
</reference>
<evidence type="ECO:0000256" key="4">
    <source>
        <dbReference type="ARBA" id="ARBA00023136"/>
    </source>
</evidence>
<feature type="transmembrane region" description="Helical" evidence="5">
    <location>
        <begin position="401"/>
        <end position="424"/>
    </location>
</feature>
<feature type="transmembrane region" description="Helical" evidence="5">
    <location>
        <begin position="140"/>
        <end position="167"/>
    </location>
</feature>
<dbReference type="AlphaFoldDB" id="A0A814QD27"/>
<protein>
    <submittedName>
        <fullName evidence="6">Uncharacterized protein</fullName>
    </submittedName>
</protein>
<comment type="caution">
    <text evidence="6">The sequence shown here is derived from an EMBL/GenBank/DDBJ whole genome shotgun (WGS) entry which is preliminary data.</text>
</comment>
<dbReference type="InterPro" id="IPR036259">
    <property type="entry name" value="MFS_trans_sf"/>
</dbReference>
<feature type="transmembrane region" description="Helical" evidence="5">
    <location>
        <begin position="344"/>
        <end position="362"/>
    </location>
</feature>
<evidence type="ECO:0000256" key="5">
    <source>
        <dbReference type="SAM" id="Phobius"/>
    </source>
</evidence>
<dbReference type="Gene3D" id="1.20.1250.20">
    <property type="entry name" value="MFS general substrate transporter like domains"/>
    <property type="match status" value="1"/>
</dbReference>
<dbReference type="Proteomes" id="UP000663832">
    <property type="component" value="Unassembled WGS sequence"/>
</dbReference>
<dbReference type="InterPro" id="IPR011701">
    <property type="entry name" value="MFS"/>
</dbReference>
<comment type="subcellular location">
    <subcellularLocation>
        <location evidence="1">Membrane</location>
        <topology evidence="1">Multi-pass membrane protein</topology>
    </subcellularLocation>
</comment>
<proteinExistence type="predicted"/>
<dbReference type="SUPFAM" id="SSF103473">
    <property type="entry name" value="MFS general substrate transporter"/>
    <property type="match status" value="1"/>
</dbReference>
<dbReference type="GO" id="GO:0022857">
    <property type="term" value="F:transmembrane transporter activity"/>
    <property type="evidence" value="ECO:0007669"/>
    <property type="project" value="InterPro"/>
</dbReference>
<keyword evidence="3 5" id="KW-1133">Transmembrane helix</keyword>
<feature type="transmembrane region" description="Helical" evidence="5">
    <location>
        <begin position="115"/>
        <end position="134"/>
    </location>
</feature>
<evidence type="ECO:0000313" key="7">
    <source>
        <dbReference type="Proteomes" id="UP000663832"/>
    </source>
</evidence>
<gene>
    <name evidence="6" type="ORF">QVE165_LOCUS21246</name>
</gene>
<keyword evidence="7" id="KW-1185">Reference proteome</keyword>